<dbReference type="AlphaFoldDB" id="A0A136Q1Q4"/>
<dbReference type="OrthoDB" id="9803333at2"/>
<dbReference type="STRING" id="626937.HMPREF3293_02693"/>
<name>A0A136Q1Q4_9FIRM</name>
<keyword evidence="5" id="KW-1185">Reference proteome</keyword>
<dbReference type="EMBL" id="LSZW01000064">
    <property type="protein sequence ID" value="KXK64613.1"/>
    <property type="molecule type" value="Genomic_DNA"/>
</dbReference>
<keyword evidence="2" id="KW-0560">Oxidoreductase</keyword>
<accession>A0A136Q1Q4</accession>
<dbReference type="PRINTS" id="PR00081">
    <property type="entry name" value="GDHRDH"/>
</dbReference>
<protein>
    <submittedName>
        <fullName evidence="4">Oxidoreductase, short chain dehydrogenase/reductase family protein</fullName>
    </submittedName>
</protein>
<dbReference type="NCBIfam" id="NF005559">
    <property type="entry name" value="PRK07231.1"/>
    <property type="match status" value="1"/>
</dbReference>
<dbReference type="GO" id="GO:0016491">
    <property type="term" value="F:oxidoreductase activity"/>
    <property type="evidence" value="ECO:0007669"/>
    <property type="project" value="UniProtKB-KW"/>
</dbReference>
<gene>
    <name evidence="4" type="ORF">HMPREF3293_02693</name>
</gene>
<evidence type="ECO:0000256" key="3">
    <source>
        <dbReference type="ARBA" id="ARBA00023221"/>
    </source>
</evidence>
<dbReference type="NCBIfam" id="NF009466">
    <property type="entry name" value="PRK12826.1-2"/>
    <property type="match status" value="1"/>
</dbReference>
<dbReference type="InterPro" id="IPR002347">
    <property type="entry name" value="SDR_fam"/>
</dbReference>
<dbReference type="NCBIfam" id="NF047420">
    <property type="entry name" value="EF_P_mod_YmfI"/>
    <property type="match status" value="1"/>
</dbReference>
<dbReference type="PRINTS" id="PR00080">
    <property type="entry name" value="SDRFAMILY"/>
</dbReference>
<dbReference type="PANTHER" id="PTHR42879">
    <property type="entry name" value="3-OXOACYL-(ACYL-CARRIER-PROTEIN) REDUCTASE"/>
    <property type="match status" value="1"/>
</dbReference>
<keyword evidence="3" id="KW-0443">Lipid metabolism</keyword>
<comment type="caution">
    <text evidence="4">The sequence shown here is derived from an EMBL/GenBank/DDBJ whole genome shotgun (WGS) entry which is preliminary data.</text>
</comment>
<reference evidence="4 5" key="1">
    <citation type="submission" date="2016-02" db="EMBL/GenBank/DDBJ databases">
        <authorList>
            <person name="Wen L."/>
            <person name="He K."/>
            <person name="Yang H."/>
        </authorList>
    </citation>
    <scope>NUCLEOTIDE SEQUENCE [LARGE SCALE GENOMIC DNA]</scope>
    <source>
        <strain evidence="4 5">DSM 22607</strain>
    </source>
</reference>
<evidence type="ECO:0000256" key="2">
    <source>
        <dbReference type="ARBA" id="ARBA00023002"/>
    </source>
</evidence>
<dbReference type="FunFam" id="3.40.50.720:FF:000173">
    <property type="entry name" value="3-oxoacyl-[acyl-carrier protein] reductase"/>
    <property type="match status" value="1"/>
</dbReference>
<dbReference type="RefSeq" id="WP_066521860.1">
    <property type="nucleotide sequence ID" value="NZ_CABMOF010000006.1"/>
</dbReference>
<comment type="similarity">
    <text evidence="1">Belongs to the short-chain dehydrogenases/reductases (SDR) family.</text>
</comment>
<dbReference type="GO" id="GO:0008202">
    <property type="term" value="P:steroid metabolic process"/>
    <property type="evidence" value="ECO:0007669"/>
    <property type="project" value="UniProtKB-KW"/>
</dbReference>
<dbReference type="SUPFAM" id="SSF51735">
    <property type="entry name" value="NAD(P)-binding Rossmann-fold domains"/>
    <property type="match status" value="1"/>
</dbReference>
<evidence type="ECO:0000313" key="4">
    <source>
        <dbReference type="EMBL" id="KXK64613.1"/>
    </source>
</evidence>
<proteinExistence type="inferred from homology"/>
<keyword evidence="3" id="KW-0753">Steroid metabolism</keyword>
<dbReference type="PANTHER" id="PTHR42879:SF2">
    <property type="entry name" value="3-OXOACYL-[ACYL-CARRIER-PROTEIN] REDUCTASE FABG"/>
    <property type="match status" value="1"/>
</dbReference>
<dbReference type="Pfam" id="PF13561">
    <property type="entry name" value="adh_short_C2"/>
    <property type="match status" value="1"/>
</dbReference>
<dbReference type="Gene3D" id="3.40.50.720">
    <property type="entry name" value="NAD(P)-binding Rossmann-like Domain"/>
    <property type="match status" value="1"/>
</dbReference>
<evidence type="ECO:0000256" key="1">
    <source>
        <dbReference type="ARBA" id="ARBA00006484"/>
    </source>
</evidence>
<dbReference type="GO" id="GO:0032787">
    <property type="term" value="P:monocarboxylic acid metabolic process"/>
    <property type="evidence" value="ECO:0007669"/>
    <property type="project" value="UniProtKB-ARBA"/>
</dbReference>
<dbReference type="PATRIC" id="fig|626937.4.peg.2653"/>
<dbReference type="KEGG" id="cmiu:B1H56_07720"/>
<dbReference type="InterPro" id="IPR050259">
    <property type="entry name" value="SDR"/>
</dbReference>
<organism evidence="4 5">
    <name type="scientific">Christensenella minuta</name>
    <dbReference type="NCBI Taxonomy" id="626937"/>
    <lineage>
        <taxon>Bacteria</taxon>
        <taxon>Bacillati</taxon>
        <taxon>Bacillota</taxon>
        <taxon>Clostridia</taxon>
        <taxon>Christensenellales</taxon>
        <taxon>Christensenellaceae</taxon>
        <taxon>Christensenella</taxon>
    </lineage>
</organism>
<sequence>MNGTVLITGASRGIGRACALAFGKAGWCVAANYNKSGQEAERLLDELRRMHVSADVFRADVSDAAQVSEMLGKAEARFGSVTALVNNAGIAQQKLFTDVTEAEWQRMFDVNVKSMFLCTRAVLPGMISAKRGCIVNLSSIWGMAGASCEVPYSASKAAVIGFTKALAKEVGPSGVRVNCIAPGVVETDMIAGVDGNARRELAEEAPLGCIGTPEDIARAVLFLAGEGGRFITGQVISPNGGIII</sequence>
<dbReference type="Proteomes" id="UP000070366">
    <property type="component" value="Unassembled WGS sequence"/>
</dbReference>
<dbReference type="PROSITE" id="PS00061">
    <property type="entry name" value="ADH_SHORT"/>
    <property type="match status" value="1"/>
</dbReference>
<dbReference type="InterPro" id="IPR020904">
    <property type="entry name" value="Sc_DH/Rdtase_CS"/>
</dbReference>
<dbReference type="InterPro" id="IPR036291">
    <property type="entry name" value="NAD(P)-bd_dom_sf"/>
</dbReference>
<evidence type="ECO:0000313" key="5">
    <source>
        <dbReference type="Proteomes" id="UP000070366"/>
    </source>
</evidence>